<evidence type="ECO:0000256" key="1">
    <source>
        <dbReference type="ARBA" id="ARBA00022679"/>
    </source>
</evidence>
<dbReference type="HOGENOM" id="CLU_052868_3_1_1"/>
<organism evidence="10 11">
    <name type="scientific">Hebeloma cylindrosporum</name>
    <dbReference type="NCBI Taxonomy" id="76867"/>
    <lineage>
        <taxon>Eukaryota</taxon>
        <taxon>Fungi</taxon>
        <taxon>Dikarya</taxon>
        <taxon>Basidiomycota</taxon>
        <taxon>Agaricomycotina</taxon>
        <taxon>Agaricomycetes</taxon>
        <taxon>Agaricomycetidae</taxon>
        <taxon>Agaricales</taxon>
        <taxon>Agaricineae</taxon>
        <taxon>Hymenogastraceae</taxon>
        <taxon>Hebeloma</taxon>
    </lineage>
</organism>
<evidence type="ECO:0000256" key="4">
    <source>
        <dbReference type="ARBA" id="ARBA00034521"/>
    </source>
</evidence>
<evidence type="ECO:0000256" key="7">
    <source>
        <dbReference type="ARBA" id="ARBA00047943"/>
    </source>
</evidence>
<keyword evidence="11" id="KW-1185">Reference proteome</keyword>
<dbReference type="SUPFAM" id="SSF52821">
    <property type="entry name" value="Rhodanese/Cell cycle control phosphatase"/>
    <property type="match status" value="1"/>
</dbReference>
<evidence type="ECO:0000313" key="11">
    <source>
        <dbReference type="Proteomes" id="UP000053424"/>
    </source>
</evidence>
<keyword evidence="1" id="KW-0808">Transferase</keyword>
<evidence type="ECO:0000259" key="9">
    <source>
        <dbReference type="PROSITE" id="PS50206"/>
    </source>
</evidence>
<dbReference type="InterPro" id="IPR029063">
    <property type="entry name" value="SAM-dependent_MTases_sf"/>
</dbReference>
<evidence type="ECO:0000256" key="5">
    <source>
        <dbReference type="ARBA" id="ARBA00034545"/>
    </source>
</evidence>
<evidence type="ECO:0000256" key="6">
    <source>
        <dbReference type="ARBA" id="ARBA00047941"/>
    </source>
</evidence>
<dbReference type="SUPFAM" id="SSF53335">
    <property type="entry name" value="S-adenosyl-L-methionine-dependent methyltransferases"/>
    <property type="match status" value="1"/>
</dbReference>
<dbReference type="InterPro" id="IPR001763">
    <property type="entry name" value="Rhodanese-like_dom"/>
</dbReference>
<dbReference type="SMART" id="SM00450">
    <property type="entry name" value="RHOD"/>
    <property type="match status" value="1"/>
</dbReference>
<dbReference type="InterPro" id="IPR036873">
    <property type="entry name" value="Rhodanese-like_dom_sf"/>
</dbReference>
<name>A0A0C3BXB0_HEBCY</name>
<dbReference type="Pfam" id="PF13847">
    <property type="entry name" value="Methyltransf_31"/>
    <property type="match status" value="1"/>
</dbReference>
<dbReference type="CDD" id="cd02440">
    <property type="entry name" value="AdoMet_MTases"/>
    <property type="match status" value="1"/>
</dbReference>
<accession>A0A0C3BXB0</accession>
<reference evidence="11" key="2">
    <citation type="submission" date="2015-01" db="EMBL/GenBank/DDBJ databases">
        <title>Evolutionary Origins and Diversification of the Mycorrhizal Mutualists.</title>
        <authorList>
            <consortium name="DOE Joint Genome Institute"/>
            <consortium name="Mycorrhizal Genomics Consortium"/>
            <person name="Kohler A."/>
            <person name="Kuo A."/>
            <person name="Nagy L.G."/>
            <person name="Floudas D."/>
            <person name="Copeland A."/>
            <person name="Barry K.W."/>
            <person name="Cichocki N."/>
            <person name="Veneault-Fourrey C."/>
            <person name="LaButti K."/>
            <person name="Lindquist E.A."/>
            <person name="Lipzen A."/>
            <person name="Lundell T."/>
            <person name="Morin E."/>
            <person name="Murat C."/>
            <person name="Riley R."/>
            <person name="Ohm R."/>
            <person name="Sun H."/>
            <person name="Tunlid A."/>
            <person name="Henrissat B."/>
            <person name="Grigoriev I.V."/>
            <person name="Hibbett D.S."/>
            <person name="Martin F."/>
        </authorList>
    </citation>
    <scope>NUCLEOTIDE SEQUENCE [LARGE SCALE GENOMIC DNA]</scope>
    <source>
        <strain evidence="11">h7</strain>
    </source>
</reference>
<evidence type="ECO:0000256" key="8">
    <source>
        <dbReference type="ARBA" id="ARBA00048428"/>
    </source>
</evidence>
<comment type="catalytic activity">
    <reaction evidence="7">
        <text>arsenic triglutathione + 2 [thioredoxin]-dithiol + 2 S-adenosyl-L-methionine + H2O = dimethylarsinous acid + 2 [thioredoxin]-disulfide + 3 glutathione + 2 S-adenosyl-L-homocysteine + 2 H(+)</text>
        <dbReference type="Rhea" id="RHEA:69464"/>
        <dbReference type="Rhea" id="RHEA-COMP:10698"/>
        <dbReference type="Rhea" id="RHEA-COMP:10700"/>
        <dbReference type="ChEBI" id="CHEBI:15377"/>
        <dbReference type="ChEBI" id="CHEBI:15378"/>
        <dbReference type="ChEBI" id="CHEBI:23808"/>
        <dbReference type="ChEBI" id="CHEBI:29950"/>
        <dbReference type="ChEBI" id="CHEBI:50058"/>
        <dbReference type="ChEBI" id="CHEBI:57856"/>
        <dbReference type="ChEBI" id="CHEBI:57925"/>
        <dbReference type="ChEBI" id="CHEBI:59789"/>
        <dbReference type="ChEBI" id="CHEBI:183640"/>
        <dbReference type="EC" id="2.1.1.137"/>
    </reaction>
</comment>
<comment type="catalytic activity">
    <reaction evidence="8">
        <text>arsenic triglutathione + 3 [thioredoxin]-dithiol + 3 S-adenosyl-L-methionine = trimethylarsine + 3 [thioredoxin]-disulfide + 3 glutathione + 3 S-adenosyl-L-homocysteine + 3 H(+)</text>
        <dbReference type="Rhea" id="RHEA:69432"/>
        <dbReference type="Rhea" id="RHEA-COMP:10698"/>
        <dbReference type="Rhea" id="RHEA-COMP:10700"/>
        <dbReference type="ChEBI" id="CHEBI:15378"/>
        <dbReference type="ChEBI" id="CHEBI:27130"/>
        <dbReference type="ChEBI" id="CHEBI:29950"/>
        <dbReference type="ChEBI" id="CHEBI:50058"/>
        <dbReference type="ChEBI" id="CHEBI:57856"/>
        <dbReference type="ChEBI" id="CHEBI:57925"/>
        <dbReference type="ChEBI" id="CHEBI:59789"/>
        <dbReference type="ChEBI" id="CHEBI:183640"/>
        <dbReference type="EC" id="2.1.1.137"/>
    </reaction>
</comment>
<dbReference type="PANTHER" id="PTHR43675">
    <property type="entry name" value="ARSENITE METHYLTRANSFERASE"/>
    <property type="match status" value="1"/>
</dbReference>
<evidence type="ECO:0000256" key="3">
    <source>
        <dbReference type="ARBA" id="ARBA00034487"/>
    </source>
</evidence>
<dbReference type="InterPro" id="IPR025714">
    <property type="entry name" value="Methyltranfer_dom"/>
</dbReference>
<dbReference type="PANTHER" id="PTHR43675:SF8">
    <property type="entry name" value="ARSENITE METHYLTRANSFERASE"/>
    <property type="match status" value="1"/>
</dbReference>
<dbReference type="GO" id="GO:0030791">
    <property type="term" value="F:arsenite methyltransferase activity"/>
    <property type="evidence" value="ECO:0007669"/>
    <property type="project" value="UniProtKB-EC"/>
</dbReference>
<dbReference type="PROSITE" id="PS50206">
    <property type="entry name" value="RHODANESE_3"/>
    <property type="match status" value="1"/>
</dbReference>
<dbReference type="STRING" id="686832.A0A0C3BXB0"/>
<dbReference type="Pfam" id="PF00581">
    <property type="entry name" value="Rhodanese"/>
    <property type="match status" value="1"/>
</dbReference>
<dbReference type="AlphaFoldDB" id="A0A0C3BXB0"/>
<dbReference type="InterPro" id="IPR026669">
    <property type="entry name" value="Arsenite_MeTrfase-like"/>
</dbReference>
<reference evidence="10 11" key="1">
    <citation type="submission" date="2014-04" db="EMBL/GenBank/DDBJ databases">
        <authorList>
            <consortium name="DOE Joint Genome Institute"/>
            <person name="Kuo A."/>
            <person name="Gay G."/>
            <person name="Dore J."/>
            <person name="Kohler A."/>
            <person name="Nagy L.G."/>
            <person name="Floudas D."/>
            <person name="Copeland A."/>
            <person name="Barry K.W."/>
            <person name="Cichocki N."/>
            <person name="Veneault-Fourrey C."/>
            <person name="LaButti K."/>
            <person name="Lindquist E.A."/>
            <person name="Lipzen A."/>
            <person name="Lundell T."/>
            <person name="Morin E."/>
            <person name="Murat C."/>
            <person name="Sun H."/>
            <person name="Tunlid A."/>
            <person name="Henrissat B."/>
            <person name="Grigoriev I.V."/>
            <person name="Hibbett D.S."/>
            <person name="Martin F."/>
            <person name="Nordberg H.P."/>
            <person name="Cantor M.N."/>
            <person name="Hua S.X."/>
        </authorList>
    </citation>
    <scope>NUCLEOTIDE SEQUENCE [LARGE SCALE GENOMIC DNA]</scope>
    <source>
        <strain evidence="11">h7</strain>
    </source>
</reference>
<feature type="non-terminal residue" evidence="10">
    <location>
        <position position="1"/>
    </location>
</feature>
<protein>
    <recommendedName>
        <fullName evidence="5">Arsenite methyltransferase</fullName>
        <ecNumber evidence="4">2.1.1.137</ecNumber>
    </recommendedName>
</protein>
<sequence>AKEVAEAFGYTEEELSSVPDGSHLGLSCGNPLATANIKEGERVVDLGSGGGIDVFLAAAKVGPTGSAIGLDMSDDMIARARSNAATRGLKPPQVAFVKALLTEPLPIESNSVDCVLSNCVVNLLPAEGKASLLKEVTRILRPGGRVVLDDIVATKSIPESMRNDIASYVACISGAITLEEYQSLLKDAGLPNATFVETKSDLNVYFENDATAPCCSDSAGAVAWKPSYDINEWVGSYQIYALKDGAPVEKPPTVLSNWWAAYPIVKSSPPRVTAEEVVALKKDPASSNEFAVIDVRRNDHAGGHVRGSDNWAAQTFYDNLPGFYEKYKDTPKVIFYCQSSNGRGPRSAGWYEYQDYIDSQEGHKSTAYVLEGGIKSWLAKYGDDENLVDRD</sequence>
<evidence type="ECO:0000313" key="10">
    <source>
        <dbReference type="EMBL" id="KIM41195.1"/>
    </source>
</evidence>
<gene>
    <name evidence="10" type="ORF">M413DRAFT_72341</name>
</gene>
<comment type="similarity">
    <text evidence="3">Belongs to the methyltransferase superfamily. Arsenite methyltransferase family.</text>
</comment>
<keyword evidence="2" id="KW-0949">S-adenosyl-L-methionine</keyword>
<dbReference type="EC" id="2.1.1.137" evidence="4"/>
<dbReference type="Proteomes" id="UP000053424">
    <property type="component" value="Unassembled WGS sequence"/>
</dbReference>
<dbReference type="EMBL" id="KN831781">
    <property type="protein sequence ID" value="KIM41195.1"/>
    <property type="molecule type" value="Genomic_DNA"/>
</dbReference>
<dbReference type="Gene3D" id="3.40.50.150">
    <property type="entry name" value="Vaccinia Virus protein VP39"/>
    <property type="match status" value="1"/>
</dbReference>
<evidence type="ECO:0000256" key="2">
    <source>
        <dbReference type="ARBA" id="ARBA00022691"/>
    </source>
</evidence>
<proteinExistence type="inferred from homology"/>
<feature type="domain" description="Rhodanese" evidence="9">
    <location>
        <begin position="286"/>
        <end position="386"/>
    </location>
</feature>
<dbReference type="OrthoDB" id="8300214at2759"/>
<comment type="catalytic activity">
    <reaction evidence="6">
        <text>arsenic triglutathione + [thioredoxin]-dithiol + S-adenosyl-L-methionine + 2 H2O = methylarsonous acid + [thioredoxin]-disulfide + 3 glutathione + S-adenosyl-L-homocysteine + H(+)</text>
        <dbReference type="Rhea" id="RHEA:69460"/>
        <dbReference type="Rhea" id="RHEA-COMP:10698"/>
        <dbReference type="Rhea" id="RHEA-COMP:10700"/>
        <dbReference type="ChEBI" id="CHEBI:15377"/>
        <dbReference type="ChEBI" id="CHEBI:15378"/>
        <dbReference type="ChEBI" id="CHEBI:17826"/>
        <dbReference type="ChEBI" id="CHEBI:29950"/>
        <dbReference type="ChEBI" id="CHEBI:50058"/>
        <dbReference type="ChEBI" id="CHEBI:57856"/>
        <dbReference type="ChEBI" id="CHEBI:57925"/>
        <dbReference type="ChEBI" id="CHEBI:59789"/>
        <dbReference type="ChEBI" id="CHEBI:183640"/>
        <dbReference type="EC" id="2.1.1.137"/>
    </reaction>
</comment>
<dbReference type="Gene3D" id="3.40.250.10">
    <property type="entry name" value="Rhodanese-like domain"/>
    <property type="match status" value="1"/>
</dbReference>